<sequence length="46" mass="4895">EADGWPVTTILRGNVVVDNREFKAAAGSGQFIPRKVDAAVTNRPVA</sequence>
<organism evidence="1">
    <name type="scientific">marine metagenome</name>
    <dbReference type="NCBI Taxonomy" id="408172"/>
    <lineage>
        <taxon>unclassified sequences</taxon>
        <taxon>metagenomes</taxon>
        <taxon>ecological metagenomes</taxon>
    </lineage>
</organism>
<gene>
    <name evidence="1" type="ORF">METZ01_LOCUS447488</name>
</gene>
<dbReference type="GO" id="GO:0016810">
    <property type="term" value="F:hydrolase activity, acting on carbon-nitrogen (but not peptide) bonds"/>
    <property type="evidence" value="ECO:0007669"/>
    <property type="project" value="InterPro"/>
</dbReference>
<proteinExistence type="predicted"/>
<dbReference type="EMBL" id="UINC01183737">
    <property type="protein sequence ID" value="SVD94634.1"/>
    <property type="molecule type" value="Genomic_DNA"/>
</dbReference>
<feature type="non-terminal residue" evidence="1">
    <location>
        <position position="1"/>
    </location>
</feature>
<dbReference type="SUPFAM" id="SSF51338">
    <property type="entry name" value="Composite domain of metallo-dependent hydrolases"/>
    <property type="match status" value="1"/>
</dbReference>
<reference evidence="1" key="1">
    <citation type="submission" date="2018-05" db="EMBL/GenBank/DDBJ databases">
        <authorList>
            <person name="Lanie J.A."/>
            <person name="Ng W.-L."/>
            <person name="Kazmierczak K.M."/>
            <person name="Andrzejewski T.M."/>
            <person name="Davidsen T.M."/>
            <person name="Wayne K.J."/>
            <person name="Tettelin H."/>
            <person name="Glass J.I."/>
            <person name="Rusch D."/>
            <person name="Podicherti R."/>
            <person name="Tsui H.-C.T."/>
            <person name="Winkler M.E."/>
        </authorList>
    </citation>
    <scope>NUCLEOTIDE SEQUENCE</scope>
</reference>
<dbReference type="InterPro" id="IPR011059">
    <property type="entry name" value="Metal-dep_hydrolase_composite"/>
</dbReference>
<evidence type="ECO:0008006" key="2">
    <source>
        <dbReference type="Google" id="ProtNLM"/>
    </source>
</evidence>
<dbReference type="AlphaFoldDB" id="A0A382ZGG8"/>
<dbReference type="Gene3D" id="2.30.40.10">
    <property type="entry name" value="Urease, subunit C, domain 1"/>
    <property type="match status" value="1"/>
</dbReference>
<protein>
    <recommendedName>
        <fullName evidence="2">Amidohydrolase-related domain-containing protein</fullName>
    </recommendedName>
</protein>
<evidence type="ECO:0000313" key="1">
    <source>
        <dbReference type="EMBL" id="SVD94634.1"/>
    </source>
</evidence>
<accession>A0A382ZGG8</accession>
<name>A0A382ZGG8_9ZZZZ</name>